<feature type="compositionally biased region" description="Basic and acidic residues" evidence="1">
    <location>
        <begin position="249"/>
        <end position="262"/>
    </location>
</feature>
<organism evidence="2 3">
    <name type="scientific">Dothidotthia symphoricarpi CBS 119687</name>
    <dbReference type="NCBI Taxonomy" id="1392245"/>
    <lineage>
        <taxon>Eukaryota</taxon>
        <taxon>Fungi</taxon>
        <taxon>Dikarya</taxon>
        <taxon>Ascomycota</taxon>
        <taxon>Pezizomycotina</taxon>
        <taxon>Dothideomycetes</taxon>
        <taxon>Pleosporomycetidae</taxon>
        <taxon>Pleosporales</taxon>
        <taxon>Dothidotthiaceae</taxon>
        <taxon>Dothidotthia</taxon>
    </lineage>
</organism>
<name>A0A6A6A3L3_9PLEO</name>
<dbReference type="RefSeq" id="XP_033520096.1">
    <property type="nucleotide sequence ID" value="XM_033668844.1"/>
</dbReference>
<dbReference type="EMBL" id="ML977515">
    <property type="protein sequence ID" value="KAF2125704.1"/>
    <property type="molecule type" value="Genomic_DNA"/>
</dbReference>
<feature type="region of interest" description="Disordered" evidence="1">
    <location>
        <begin position="249"/>
        <end position="268"/>
    </location>
</feature>
<dbReference type="Proteomes" id="UP000799771">
    <property type="component" value="Unassembled WGS sequence"/>
</dbReference>
<feature type="region of interest" description="Disordered" evidence="1">
    <location>
        <begin position="14"/>
        <end position="33"/>
    </location>
</feature>
<accession>A0A6A6A3L3</accession>
<evidence type="ECO:0000313" key="2">
    <source>
        <dbReference type="EMBL" id="KAF2125704.1"/>
    </source>
</evidence>
<keyword evidence="3" id="KW-1185">Reference proteome</keyword>
<evidence type="ECO:0000256" key="1">
    <source>
        <dbReference type="SAM" id="MobiDB-lite"/>
    </source>
</evidence>
<proteinExistence type="predicted"/>
<dbReference type="GeneID" id="54409276"/>
<protein>
    <submittedName>
        <fullName evidence="2">Uncharacterized protein</fullName>
    </submittedName>
</protein>
<evidence type="ECO:0000313" key="3">
    <source>
        <dbReference type="Proteomes" id="UP000799771"/>
    </source>
</evidence>
<gene>
    <name evidence="2" type="ORF">P153DRAFT_369716</name>
</gene>
<dbReference type="AlphaFoldDB" id="A0A6A6A3L3"/>
<sequence length="268" mass="30269">MGIDMSKFGKKHAFKPAVKPTEPKKTSDIPVSSYGLSSKQRVKTDAVPKINPTFDIRTMTHAERVLFANGPEVAVMMGDTKLAMLAKYVLMQCSAKAYRHFTENPNATTMTFKADSMDMDAAKAHLQWMDEMTFQGRVYSLTLHGDEKNDVKNLNICRAARVLGMNNIYVGHFTRTFCDRIRSQKASPAFISLVADLAYPENDPIFECLANNLVNMRVRSAMPKGLEALLEKHAHLRGKMEKIEKRMMDKRRAEPKKVEGVRKPIVTN</sequence>
<reference evidence="2" key="1">
    <citation type="journal article" date="2020" name="Stud. Mycol.">
        <title>101 Dothideomycetes genomes: a test case for predicting lifestyles and emergence of pathogens.</title>
        <authorList>
            <person name="Haridas S."/>
            <person name="Albert R."/>
            <person name="Binder M."/>
            <person name="Bloem J."/>
            <person name="Labutti K."/>
            <person name="Salamov A."/>
            <person name="Andreopoulos B."/>
            <person name="Baker S."/>
            <person name="Barry K."/>
            <person name="Bills G."/>
            <person name="Bluhm B."/>
            <person name="Cannon C."/>
            <person name="Castanera R."/>
            <person name="Culley D."/>
            <person name="Daum C."/>
            <person name="Ezra D."/>
            <person name="Gonzalez J."/>
            <person name="Henrissat B."/>
            <person name="Kuo A."/>
            <person name="Liang C."/>
            <person name="Lipzen A."/>
            <person name="Lutzoni F."/>
            <person name="Magnuson J."/>
            <person name="Mondo S."/>
            <person name="Nolan M."/>
            <person name="Ohm R."/>
            <person name="Pangilinan J."/>
            <person name="Park H.-J."/>
            <person name="Ramirez L."/>
            <person name="Alfaro M."/>
            <person name="Sun H."/>
            <person name="Tritt A."/>
            <person name="Yoshinaga Y."/>
            <person name="Zwiers L.-H."/>
            <person name="Turgeon B."/>
            <person name="Goodwin S."/>
            <person name="Spatafora J."/>
            <person name="Crous P."/>
            <person name="Grigoriev I."/>
        </authorList>
    </citation>
    <scope>NUCLEOTIDE SEQUENCE</scope>
    <source>
        <strain evidence="2">CBS 119687</strain>
    </source>
</reference>
<dbReference type="OrthoDB" id="3776185at2759"/>